<sequence>MGVFRNEVNLGMNGYVVRKRTRLGDTENEQEAATDRRVTENHYPSDDNPYDSLYPVDDRGKTKELDPESQEVSAKEMFDSTVMAFPWLPFFSNCRGFDSQVAYSKLLETHEDCRLSKHEDTRFIYDFDPLEQLLTKGMWESDAVADICVHDRALAAS</sequence>
<feature type="compositionally biased region" description="Basic and acidic residues" evidence="1">
    <location>
        <begin position="56"/>
        <end position="66"/>
    </location>
</feature>
<comment type="caution">
    <text evidence="2">The sequence shown here is derived from an EMBL/GenBank/DDBJ whole genome shotgun (WGS) entry which is preliminary data.</text>
</comment>
<accession>A0A8J2SGJ8</accession>
<dbReference type="OrthoDB" id="123581at2759"/>
<keyword evidence="3" id="KW-1185">Reference proteome</keyword>
<name>A0A8J2SGJ8_9STRA</name>
<dbReference type="EMBL" id="CAKKNE010000002">
    <property type="protein sequence ID" value="CAH0369723.1"/>
    <property type="molecule type" value="Genomic_DNA"/>
</dbReference>
<feature type="compositionally biased region" description="Basic and acidic residues" evidence="1">
    <location>
        <begin position="33"/>
        <end position="45"/>
    </location>
</feature>
<protein>
    <submittedName>
        <fullName evidence="2">Uncharacterized protein</fullName>
    </submittedName>
</protein>
<evidence type="ECO:0000313" key="2">
    <source>
        <dbReference type="EMBL" id="CAH0369723.1"/>
    </source>
</evidence>
<dbReference type="AlphaFoldDB" id="A0A8J2SGJ8"/>
<gene>
    <name evidence="2" type="ORF">PECAL_2P28560</name>
</gene>
<reference evidence="2" key="1">
    <citation type="submission" date="2021-11" db="EMBL/GenBank/DDBJ databases">
        <authorList>
            <consortium name="Genoscope - CEA"/>
            <person name="William W."/>
        </authorList>
    </citation>
    <scope>NUCLEOTIDE SEQUENCE</scope>
</reference>
<evidence type="ECO:0000256" key="1">
    <source>
        <dbReference type="SAM" id="MobiDB-lite"/>
    </source>
</evidence>
<proteinExistence type="predicted"/>
<dbReference type="Proteomes" id="UP000789595">
    <property type="component" value="Unassembled WGS sequence"/>
</dbReference>
<organism evidence="2 3">
    <name type="scientific">Pelagomonas calceolata</name>
    <dbReference type="NCBI Taxonomy" id="35677"/>
    <lineage>
        <taxon>Eukaryota</taxon>
        <taxon>Sar</taxon>
        <taxon>Stramenopiles</taxon>
        <taxon>Ochrophyta</taxon>
        <taxon>Pelagophyceae</taxon>
        <taxon>Pelagomonadales</taxon>
        <taxon>Pelagomonadaceae</taxon>
        <taxon>Pelagomonas</taxon>
    </lineage>
</organism>
<evidence type="ECO:0000313" key="3">
    <source>
        <dbReference type="Proteomes" id="UP000789595"/>
    </source>
</evidence>
<feature type="region of interest" description="Disordered" evidence="1">
    <location>
        <begin position="21"/>
        <end position="66"/>
    </location>
</feature>